<dbReference type="KEGG" id="tput:QJT81_18980"/>
<reference evidence="5" key="1">
    <citation type="journal article" date="2023" name="Int. J. Mol. Sci.">
        <title>Metagenomics Revealed a New Genus 'Candidatus Thiocaldithrix dubininis' gen. nov., sp. nov. and a New Species 'Candidatus Thiothrix putei' sp. nov. in the Family Thiotrichaceae, Some Members of Which Have Traits of Both Na+- and H+-Motive Energetics.</title>
        <authorList>
            <person name="Ravin N.V."/>
            <person name="Muntyan M.S."/>
            <person name="Smolyakov D.D."/>
            <person name="Rudenko T.S."/>
            <person name="Beletsky A.V."/>
            <person name="Mardanov A.V."/>
            <person name="Grabovich M.Y."/>
        </authorList>
    </citation>
    <scope>NUCLEOTIDE SEQUENCE</scope>
    <source>
        <strain evidence="5">GKL-02</strain>
    </source>
</reference>
<sequence length="102" mass="11171">MLTVSSRDQKLLEALNRNPALKARMEGLIEVVENAGDDIIKAADAEQRVIEELRQMGNDAITAWANKRVEKCTAPACEEGIGKYVKSGKKTVIGTRPTEKST</sequence>
<dbReference type="EMBL" id="CP124756">
    <property type="protein sequence ID" value="WGZ96406.1"/>
    <property type="molecule type" value="Genomic_DNA"/>
</dbReference>
<reference evidence="5" key="2">
    <citation type="submission" date="2023-04" db="EMBL/GenBank/DDBJ databases">
        <authorList>
            <person name="Beletskiy A.V."/>
            <person name="Mardanov A.V."/>
            <person name="Ravin N.V."/>
        </authorList>
    </citation>
    <scope>NUCLEOTIDE SEQUENCE</scope>
    <source>
        <strain evidence="5">GKL-02</strain>
    </source>
</reference>
<name>A0AA95HFE0_9GAMM</name>
<evidence type="ECO:0000313" key="4">
    <source>
        <dbReference type="EMBL" id="WGZ96406.1"/>
    </source>
</evidence>
<proteinExistence type="predicted"/>
<organism evidence="5">
    <name type="scientific">Candidatus Thiothrix putei</name>
    <dbReference type="NCBI Taxonomy" id="3080811"/>
    <lineage>
        <taxon>Bacteria</taxon>
        <taxon>Pseudomonadati</taxon>
        <taxon>Pseudomonadota</taxon>
        <taxon>Gammaproteobacteria</taxon>
        <taxon>Thiotrichales</taxon>
        <taxon>Thiotrichaceae</taxon>
        <taxon>Thiothrix</taxon>
    </lineage>
</organism>
<dbReference type="EMBL" id="CP124756">
    <property type="protein sequence ID" value="WGZ94187.1"/>
    <property type="molecule type" value="Genomic_DNA"/>
</dbReference>
<dbReference type="AlphaFoldDB" id="A0AA95HFE0"/>
<dbReference type="EMBL" id="CP124756">
    <property type="protein sequence ID" value="WGZ93176.1"/>
    <property type="molecule type" value="Genomic_DNA"/>
</dbReference>
<dbReference type="EMBL" id="CP124756">
    <property type="protein sequence ID" value="WGZ93846.1"/>
    <property type="molecule type" value="Genomic_DNA"/>
</dbReference>
<gene>
    <name evidence="4" type="ORF">QJT81_10735</name>
    <name evidence="5" type="ORF">QJT81_10810</name>
    <name evidence="1" type="ORF">QJT81_15310</name>
    <name evidence="2" type="ORF">QJT81_18980</name>
    <name evidence="3" type="ORF">QJT81_20780</name>
</gene>
<dbReference type="EMBL" id="CP124756">
    <property type="protein sequence ID" value="WGZ96417.1"/>
    <property type="molecule type" value="Genomic_DNA"/>
</dbReference>
<dbReference type="KEGG" id="tput:QJT81_10735"/>
<evidence type="ECO:0000313" key="5">
    <source>
        <dbReference type="EMBL" id="WGZ96417.1"/>
    </source>
</evidence>
<dbReference type="KEGG" id="tput:QJT81_20780"/>
<evidence type="ECO:0000313" key="3">
    <source>
        <dbReference type="EMBL" id="WGZ94187.1"/>
    </source>
</evidence>
<protein>
    <submittedName>
        <fullName evidence="5">Uncharacterized protein</fullName>
    </submittedName>
</protein>
<dbReference type="Proteomes" id="UP001301326">
    <property type="component" value="Chromosome"/>
</dbReference>
<dbReference type="KEGG" id="tput:QJT81_15310"/>
<evidence type="ECO:0000313" key="1">
    <source>
        <dbReference type="EMBL" id="WGZ93176.1"/>
    </source>
</evidence>
<evidence type="ECO:0000313" key="2">
    <source>
        <dbReference type="EMBL" id="WGZ93846.1"/>
    </source>
</evidence>
<dbReference type="KEGG" id="tput:QJT81_10810"/>
<accession>A0AA95HFE0</accession>